<dbReference type="Proteomes" id="UP000294847">
    <property type="component" value="Chromosome 6"/>
</dbReference>
<protein>
    <recommendedName>
        <fullName evidence="2">N-acetyltransferase domain-containing protein</fullName>
    </recommendedName>
</protein>
<dbReference type="InterPro" id="IPR036390">
    <property type="entry name" value="WH_DNA-bd_sf"/>
</dbReference>
<dbReference type="InterPro" id="IPR050769">
    <property type="entry name" value="NAT_camello-type"/>
</dbReference>
<feature type="domain" description="N-acetyltransferase" evidence="2">
    <location>
        <begin position="200"/>
        <end position="356"/>
    </location>
</feature>
<accession>A0A4P7NMP4</accession>
<proteinExistence type="predicted"/>
<dbReference type="SUPFAM" id="SSF55729">
    <property type="entry name" value="Acyl-CoA N-acyltransferases (Nat)"/>
    <property type="match status" value="1"/>
</dbReference>
<name>A0A4P7NMP4_PYROR</name>
<dbReference type="GO" id="GO:0008080">
    <property type="term" value="F:N-acetyltransferase activity"/>
    <property type="evidence" value="ECO:0007669"/>
    <property type="project" value="InterPro"/>
</dbReference>
<organism evidence="3 4">
    <name type="scientific">Pyricularia oryzae</name>
    <name type="common">Rice blast fungus</name>
    <name type="synonym">Magnaporthe oryzae</name>
    <dbReference type="NCBI Taxonomy" id="318829"/>
    <lineage>
        <taxon>Eukaryota</taxon>
        <taxon>Fungi</taxon>
        <taxon>Dikarya</taxon>
        <taxon>Ascomycota</taxon>
        <taxon>Pezizomycotina</taxon>
        <taxon>Sordariomycetes</taxon>
        <taxon>Sordariomycetidae</taxon>
        <taxon>Magnaporthales</taxon>
        <taxon>Pyriculariaceae</taxon>
        <taxon>Pyricularia</taxon>
    </lineage>
</organism>
<dbReference type="Gene3D" id="1.10.10.10">
    <property type="entry name" value="Winged helix-like DNA-binding domain superfamily/Winged helix DNA-binding domain"/>
    <property type="match status" value="1"/>
</dbReference>
<evidence type="ECO:0000313" key="3">
    <source>
        <dbReference type="EMBL" id="QBZ63494.1"/>
    </source>
</evidence>
<dbReference type="Gene3D" id="3.40.630.30">
    <property type="match status" value="1"/>
</dbReference>
<dbReference type="PANTHER" id="PTHR13947:SF37">
    <property type="entry name" value="LD18367P"/>
    <property type="match status" value="1"/>
</dbReference>
<dbReference type="EMBL" id="CP034209">
    <property type="protein sequence ID" value="QBZ63494.1"/>
    <property type="molecule type" value="Genomic_DNA"/>
</dbReference>
<reference evidence="3 4" key="1">
    <citation type="journal article" date="2019" name="Mol. Biol. Evol.">
        <title>Blast fungal genomes show frequent chromosomal changes, gene gains and losses, and effector gene turnover.</title>
        <authorList>
            <person name="Gomez Luciano L.B."/>
            <person name="Jason Tsai I."/>
            <person name="Chuma I."/>
            <person name="Tosa Y."/>
            <person name="Chen Y.H."/>
            <person name="Li J.Y."/>
            <person name="Li M.Y."/>
            <person name="Jade Lu M.Y."/>
            <person name="Nakayashiki H."/>
            <person name="Li W.H."/>
        </authorList>
    </citation>
    <scope>NUCLEOTIDE SEQUENCE [LARGE SCALE GENOMIC DNA]</scope>
    <source>
        <strain evidence="3">MZ5-1-6</strain>
    </source>
</reference>
<dbReference type="InterPro" id="IPR000182">
    <property type="entry name" value="GNAT_dom"/>
</dbReference>
<sequence length="362" mass="39284">MSCTVAQPQTPNTDPNIPQIRAASRQLAREWGFFRSTYEDTSLSPAATHCLIEIAERGVATDAGLRHVLRFDNHTLARAVSELVDAGLVEPVLEGSGVASRRMTSRRMTSRRMTSRGCAVLASIDDMATGQVQTALTTAEAVDPAAAATIVSGLQLYATTLHALRMRQEAAQTARDPLAAAASTQPAPQPAAVTIQAGYRPGLLARAMDMNTAYFFTHHGWGMQFEADLSASLADLLRRLDRPMNQAWTAIDARTNRIVGVIFIDGEDLGLPGVAHLRSFIVDDSVRGSGAGKKLIAAAMAFVDEVGFEEVRLNTTRELAAARRLYRTFGFVEAREVEIQEFGMVFGHLQCVWKRPGLQATD</sequence>
<dbReference type="AlphaFoldDB" id="A0A4P7NMP4"/>
<keyword evidence="1" id="KW-0808">Transferase</keyword>
<gene>
    <name evidence="3" type="ORF">PoMZ_05176</name>
</gene>
<dbReference type="PROSITE" id="PS51186">
    <property type="entry name" value="GNAT"/>
    <property type="match status" value="1"/>
</dbReference>
<evidence type="ECO:0000259" key="2">
    <source>
        <dbReference type="PROSITE" id="PS51186"/>
    </source>
</evidence>
<evidence type="ECO:0000313" key="4">
    <source>
        <dbReference type="Proteomes" id="UP000294847"/>
    </source>
</evidence>
<dbReference type="SUPFAM" id="SSF46785">
    <property type="entry name" value="Winged helix' DNA-binding domain"/>
    <property type="match status" value="1"/>
</dbReference>
<evidence type="ECO:0000256" key="1">
    <source>
        <dbReference type="ARBA" id="ARBA00022679"/>
    </source>
</evidence>
<dbReference type="InterPro" id="IPR016181">
    <property type="entry name" value="Acyl_CoA_acyltransferase"/>
</dbReference>
<dbReference type="CDD" id="cd04301">
    <property type="entry name" value="NAT_SF"/>
    <property type="match status" value="1"/>
</dbReference>
<dbReference type="InterPro" id="IPR036388">
    <property type="entry name" value="WH-like_DNA-bd_sf"/>
</dbReference>
<dbReference type="Pfam" id="PF00583">
    <property type="entry name" value="Acetyltransf_1"/>
    <property type="match status" value="1"/>
</dbReference>
<dbReference type="PANTHER" id="PTHR13947">
    <property type="entry name" value="GNAT FAMILY N-ACETYLTRANSFERASE"/>
    <property type="match status" value="1"/>
</dbReference>